<organism evidence="1 2">
    <name type="scientific">Salipaludibacillus aurantiacus</name>
    <dbReference type="NCBI Taxonomy" id="1601833"/>
    <lineage>
        <taxon>Bacteria</taxon>
        <taxon>Bacillati</taxon>
        <taxon>Bacillota</taxon>
        <taxon>Bacilli</taxon>
        <taxon>Bacillales</taxon>
        <taxon>Bacillaceae</taxon>
    </lineage>
</organism>
<dbReference type="OrthoDB" id="1453311at2"/>
<accession>A0A1H9UUE9</accession>
<proteinExistence type="predicted"/>
<sequence>MAKSKQDLEHLENFMMEIELLDQIETKLSVFNVFETLDIYHTEIRHSNVLAWLLKPQGFD</sequence>
<dbReference type="RefSeq" id="WP_093052175.1">
    <property type="nucleotide sequence ID" value="NZ_FOGT01000008.1"/>
</dbReference>
<keyword evidence="2" id="KW-1185">Reference proteome</keyword>
<dbReference type="STRING" id="1601833.SAMN05518684_108190"/>
<evidence type="ECO:0000313" key="2">
    <source>
        <dbReference type="Proteomes" id="UP000198571"/>
    </source>
</evidence>
<dbReference type="Proteomes" id="UP000198571">
    <property type="component" value="Unassembled WGS sequence"/>
</dbReference>
<name>A0A1H9UUE9_9BACI</name>
<dbReference type="AlphaFoldDB" id="A0A1H9UUE9"/>
<reference evidence="2" key="1">
    <citation type="submission" date="2016-10" db="EMBL/GenBank/DDBJ databases">
        <authorList>
            <person name="Varghese N."/>
            <person name="Submissions S."/>
        </authorList>
    </citation>
    <scope>NUCLEOTIDE SEQUENCE [LARGE SCALE GENOMIC DNA]</scope>
    <source>
        <strain evidence="2">S9</strain>
    </source>
</reference>
<dbReference type="EMBL" id="FOGT01000008">
    <property type="protein sequence ID" value="SES13160.1"/>
    <property type="molecule type" value="Genomic_DNA"/>
</dbReference>
<protein>
    <submittedName>
        <fullName evidence="1">PD-(D/E)XK nuclease superfamily protein</fullName>
    </submittedName>
</protein>
<evidence type="ECO:0000313" key="1">
    <source>
        <dbReference type="EMBL" id="SES13160.1"/>
    </source>
</evidence>
<gene>
    <name evidence="1" type="ORF">SAMN05518684_108190</name>
</gene>